<comment type="caution">
    <text evidence="2">The sequence shown here is derived from an EMBL/GenBank/DDBJ whole genome shotgun (WGS) entry which is preliminary data.</text>
</comment>
<accession>A0ABP4LHB3</accession>
<evidence type="ECO:0000256" key="1">
    <source>
        <dbReference type="SAM" id="SignalP"/>
    </source>
</evidence>
<protein>
    <recommendedName>
        <fullName evidence="4">DUF5666 domain-containing protein</fullName>
    </recommendedName>
</protein>
<gene>
    <name evidence="2" type="ORF">GCM10009827_045480</name>
</gene>
<dbReference type="Proteomes" id="UP001501470">
    <property type="component" value="Unassembled WGS sequence"/>
</dbReference>
<dbReference type="RefSeq" id="WP_344504044.1">
    <property type="nucleotide sequence ID" value="NZ_BAAAQD010000009.1"/>
</dbReference>
<evidence type="ECO:0000313" key="2">
    <source>
        <dbReference type="EMBL" id="GAA1523973.1"/>
    </source>
</evidence>
<keyword evidence="3" id="KW-1185">Reference proteome</keyword>
<dbReference type="EMBL" id="BAAAQD010000009">
    <property type="protein sequence ID" value="GAA1523973.1"/>
    <property type="molecule type" value="Genomic_DNA"/>
</dbReference>
<organism evidence="2 3">
    <name type="scientific">Dactylosporangium maewongense</name>
    <dbReference type="NCBI Taxonomy" id="634393"/>
    <lineage>
        <taxon>Bacteria</taxon>
        <taxon>Bacillati</taxon>
        <taxon>Actinomycetota</taxon>
        <taxon>Actinomycetes</taxon>
        <taxon>Micromonosporales</taxon>
        <taxon>Micromonosporaceae</taxon>
        <taxon>Dactylosporangium</taxon>
    </lineage>
</organism>
<feature type="chain" id="PRO_5046454410" description="DUF5666 domain-containing protein" evidence="1">
    <location>
        <begin position="24"/>
        <end position="147"/>
    </location>
</feature>
<name>A0ABP4LHB3_9ACTN</name>
<feature type="signal peptide" evidence="1">
    <location>
        <begin position="1"/>
        <end position="23"/>
    </location>
</feature>
<sequence length="147" mass="15127">MTRQTKIVIAALVVITAMFAGSAAQRPGGGSLKEPGALVEWFGAKFAKTPDADPADLSAPCRSGDTFVVRDGSCVLRVAARQGRRTVRLRADSDVGVQAPAPGQDTLVRSDAKAGDTVSVTVGDAATDIDLICAGERTCVLTIAKKG</sequence>
<keyword evidence="1" id="KW-0732">Signal</keyword>
<evidence type="ECO:0008006" key="4">
    <source>
        <dbReference type="Google" id="ProtNLM"/>
    </source>
</evidence>
<proteinExistence type="predicted"/>
<evidence type="ECO:0000313" key="3">
    <source>
        <dbReference type="Proteomes" id="UP001501470"/>
    </source>
</evidence>
<reference evidence="3" key="1">
    <citation type="journal article" date="2019" name="Int. J. Syst. Evol. Microbiol.">
        <title>The Global Catalogue of Microorganisms (GCM) 10K type strain sequencing project: providing services to taxonomists for standard genome sequencing and annotation.</title>
        <authorList>
            <consortium name="The Broad Institute Genomics Platform"/>
            <consortium name="The Broad Institute Genome Sequencing Center for Infectious Disease"/>
            <person name="Wu L."/>
            <person name="Ma J."/>
        </authorList>
    </citation>
    <scope>NUCLEOTIDE SEQUENCE [LARGE SCALE GENOMIC DNA]</scope>
    <source>
        <strain evidence="3">JCM 15933</strain>
    </source>
</reference>